<dbReference type="RefSeq" id="WP_305421490.1">
    <property type="nucleotide sequence ID" value="NZ_CP117430.1"/>
</dbReference>
<organism evidence="1 2">
    <name type="scientific">Pseudomonas wuhanensis</name>
    <dbReference type="NCBI Taxonomy" id="2954098"/>
    <lineage>
        <taxon>Bacteria</taxon>
        <taxon>Pseudomonadati</taxon>
        <taxon>Pseudomonadota</taxon>
        <taxon>Gammaproteobacteria</taxon>
        <taxon>Pseudomonadales</taxon>
        <taxon>Pseudomonadaceae</taxon>
        <taxon>Pseudomonas</taxon>
    </lineage>
</organism>
<protein>
    <submittedName>
        <fullName evidence="1">DUF3077 domain-containing protein</fullName>
    </submittedName>
</protein>
<dbReference type="Pfam" id="PF11275">
    <property type="entry name" value="DUF3077"/>
    <property type="match status" value="1"/>
</dbReference>
<dbReference type="EMBL" id="CP117430">
    <property type="protein sequence ID" value="WLI15875.1"/>
    <property type="molecule type" value="Genomic_DNA"/>
</dbReference>
<gene>
    <name evidence="1" type="ORF">PSH88_16080</name>
</gene>
<keyword evidence="2" id="KW-1185">Reference proteome</keyword>
<name>A0ABY9GJF8_9PSED</name>
<dbReference type="Proteomes" id="UP001230768">
    <property type="component" value="Chromosome"/>
</dbReference>
<sequence>MTNATTKSTPFAPCDHVDHHLFAVQPGIPLLDALEHASVYLSCAEALAHQAPTATRPEHSASLRWASQQMLGTARSLVQASIDGLHRAQAGGDA</sequence>
<evidence type="ECO:0000313" key="1">
    <source>
        <dbReference type="EMBL" id="WLI15875.1"/>
    </source>
</evidence>
<accession>A0ABY9GJF8</accession>
<evidence type="ECO:0000313" key="2">
    <source>
        <dbReference type="Proteomes" id="UP001230768"/>
    </source>
</evidence>
<dbReference type="InterPro" id="IPR021427">
    <property type="entry name" value="DUF3077"/>
</dbReference>
<proteinExistence type="predicted"/>
<reference evidence="1 2" key="1">
    <citation type="submission" date="2023-02" db="EMBL/GenBank/DDBJ databases">
        <title>Evolution of Hrp T3SS in non-pathogenic Pseudomonas fluorescens.</title>
        <authorList>
            <person name="Liao K."/>
            <person name="Wei H."/>
            <person name="Gu Y."/>
        </authorList>
    </citation>
    <scope>NUCLEOTIDE SEQUENCE [LARGE SCALE GENOMIC DNA]</scope>
    <source>
        <strain evidence="1 2">FP607</strain>
    </source>
</reference>